<organism evidence="3 4">
    <name type="scientific">Seminavis robusta</name>
    <dbReference type="NCBI Taxonomy" id="568900"/>
    <lineage>
        <taxon>Eukaryota</taxon>
        <taxon>Sar</taxon>
        <taxon>Stramenopiles</taxon>
        <taxon>Ochrophyta</taxon>
        <taxon>Bacillariophyta</taxon>
        <taxon>Bacillariophyceae</taxon>
        <taxon>Bacillariophycidae</taxon>
        <taxon>Naviculales</taxon>
        <taxon>Naviculaceae</taxon>
        <taxon>Seminavis</taxon>
    </lineage>
</organism>
<evidence type="ECO:0000313" key="3">
    <source>
        <dbReference type="EMBL" id="CAB9505609.1"/>
    </source>
</evidence>
<evidence type="ECO:0000313" key="4">
    <source>
        <dbReference type="Proteomes" id="UP001153069"/>
    </source>
</evidence>
<accession>A0A9N8DTE2</accession>
<reference evidence="3" key="1">
    <citation type="submission" date="2020-06" db="EMBL/GenBank/DDBJ databases">
        <authorList>
            <consortium name="Plant Systems Biology data submission"/>
        </authorList>
    </citation>
    <scope>NUCLEOTIDE SEQUENCE</scope>
    <source>
        <strain evidence="3">D6</strain>
    </source>
</reference>
<feature type="coiled-coil region" evidence="1">
    <location>
        <begin position="1030"/>
        <end position="1057"/>
    </location>
</feature>
<feature type="compositionally biased region" description="Low complexity" evidence="2">
    <location>
        <begin position="1"/>
        <end position="10"/>
    </location>
</feature>
<feature type="region of interest" description="Disordered" evidence="2">
    <location>
        <begin position="1143"/>
        <end position="1189"/>
    </location>
</feature>
<proteinExistence type="predicted"/>
<dbReference type="AlphaFoldDB" id="A0A9N8DTE2"/>
<sequence>MASFPLQPLAQPNPPMAPRPPSLVPRITVPKKRASTTRRVRTNLEWRNDLMRIYKAIFESLEEDNTRLTLRKYCLSGENGFSSSEYTRIAAIWKELNFELLINENTDPSDLALLQSLDKRFPLETVNNIVEDDTADSGPSGVGRRIRNGKNVMRSALEWRALLTDMYLFLKSAKSSSHNNESVRSYCRKVLNAENQYRRISAVWKDLGLDNDLNNDAPVDDNFRGKIAKRYPAEEEGSTNNSQRHGRDLRPTSNSYFDANEEAVWCESVAGFARAGYPLEKTNLKAVMDAFLEADGIGDGQNSTGGISFDTVERIYKEGRLAAKSNVNPIDPKRAAQASPQVLNAFYHQLEATIKMAHEINPTAWPEDRYANIPPTRIYNADEQGPNPTALRNPVLIPADMLEGHARLFQNTREGDGKMQFHYSVANIVRADGVQCHPDQKVEGAPAPYIIISDTSSANELDKMPKADRDRLLANQSENDTIRLNPAVLEGWFDTFEVGKKDDLVNPFGFQVRTTPTGSMLKRTFFDFILHFVSQLPHDQGPNGLGSILFLDWHCSRECPQSLITSFFQHNVLLFILPSKTSIWGQPCDNGKNELTAKDIAFEAHNRGLMVGTALDYLDANKIFRGGLEQNCQQQNDELRRRGTNAVVSSFKKTGLYPIDYDNEGWKAAIQSFKRLNELLAQQKLESGELLTENVWVVTPIPIDEREELTVSDKEELDAFLPSADFLDCATERGQQFQMPHLFLAASIGEQMIGEYVLDRNRDVNQPPQATEEFERAALKLITFVLVTPESRVDTRCTLSDDAIAHHKLRTKLCVQRFGHSVLLRRKEDGAEICLTKQSATKFVALEGQRRESRNFTQMTLQQVLDNCVDNGDDDAYTLTKKDKRKGQKKKRVERKKLNEVMYGLAEEIGDERRLKRNLDAITDRLAKRPRFALKLATLLEEEDMGIDDLYGIFEDVVLEPFSDIISVTHGDTTKEIKVTRVGTDITAVSQQVQETLMRVVLQLKAKAGEKRKRRRKAGQSTHLGKSGLVAGILIQRQNKEEELKVLQKEEKGLLDDLERMKGLHTDAIALVEAAKDDFWKWDVVKGWKRKTLARLMGVYKSSAKADAVAQELKQLNLTAESVKEKIEQLKRSIDEKTTAVAPLVAEQREREDFLSETARFDTQQDNGNDRNASDGEEDSDRDEDDEDD</sequence>
<dbReference type="Proteomes" id="UP001153069">
    <property type="component" value="Unassembled WGS sequence"/>
</dbReference>
<comment type="caution">
    <text evidence="3">The sequence shown here is derived from an EMBL/GenBank/DDBJ whole genome shotgun (WGS) entry which is preliminary data.</text>
</comment>
<keyword evidence="4" id="KW-1185">Reference proteome</keyword>
<protein>
    <submittedName>
        <fullName evidence="3">Uncharacterized protein</fullName>
    </submittedName>
</protein>
<feature type="compositionally biased region" description="Pro residues" evidence="2">
    <location>
        <begin position="11"/>
        <end position="23"/>
    </location>
</feature>
<feature type="region of interest" description="Disordered" evidence="2">
    <location>
        <begin position="230"/>
        <end position="253"/>
    </location>
</feature>
<feature type="coiled-coil region" evidence="1">
    <location>
        <begin position="1106"/>
        <end position="1140"/>
    </location>
</feature>
<name>A0A9N8DTE2_9STRA</name>
<feature type="region of interest" description="Disordered" evidence="2">
    <location>
        <begin position="1"/>
        <end position="25"/>
    </location>
</feature>
<dbReference type="EMBL" id="CAICTM010000236">
    <property type="protein sequence ID" value="CAB9505609.1"/>
    <property type="molecule type" value="Genomic_DNA"/>
</dbReference>
<evidence type="ECO:0000256" key="2">
    <source>
        <dbReference type="SAM" id="MobiDB-lite"/>
    </source>
</evidence>
<gene>
    <name evidence="3" type="ORF">SEMRO_237_G095260.1</name>
</gene>
<evidence type="ECO:0000256" key="1">
    <source>
        <dbReference type="SAM" id="Coils"/>
    </source>
</evidence>
<feature type="compositionally biased region" description="Acidic residues" evidence="2">
    <location>
        <begin position="1175"/>
        <end position="1189"/>
    </location>
</feature>
<keyword evidence="1" id="KW-0175">Coiled coil</keyword>